<sequence>MANSVVIGMEGDSALYMVDLDARTVAPIEGTLAQTGVPQSEGAPVVRGVSVAVRVAQAPAVSAGHFDGH</sequence>
<proteinExistence type="predicted"/>
<dbReference type="AlphaFoldDB" id="A0A7W8DXL8"/>
<reference evidence="1 2" key="1">
    <citation type="submission" date="2020-08" db="EMBL/GenBank/DDBJ databases">
        <title>Genomic Encyclopedia of Type Strains, Phase IV (KMG-IV): sequencing the most valuable type-strain genomes for metagenomic binning, comparative biology and taxonomic classification.</title>
        <authorList>
            <person name="Goeker M."/>
        </authorList>
    </citation>
    <scope>NUCLEOTIDE SEQUENCE [LARGE SCALE GENOMIC DNA]</scope>
    <source>
        <strain evidence="1 2">DSM 21319</strain>
    </source>
</reference>
<dbReference type="Proteomes" id="UP000535406">
    <property type="component" value="Unassembled WGS sequence"/>
</dbReference>
<gene>
    <name evidence="1" type="ORF">HNQ66_004449</name>
</gene>
<organism evidence="1 2">
    <name type="scientific">Shinella fusca</name>
    <dbReference type="NCBI Taxonomy" id="544480"/>
    <lineage>
        <taxon>Bacteria</taxon>
        <taxon>Pseudomonadati</taxon>
        <taxon>Pseudomonadota</taxon>
        <taxon>Alphaproteobacteria</taxon>
        <taxon>Hyphomicrobiales</taxon>
        <taxon>Rhizobiaceae</taxon>
        <taxon>Shinella</taxon>
    </lineage>
</organism>
<evidence type="ECO:0000313" key="2">
    <source>
        <dbReference type="Proteomes" id="UP000535406"/>
    </source>
</evidence>
<dbReference type="RefSeq" id="WP_184146848.1">
    <property type="nucleotide sequence ID" value="NZ_JACHIK010000025.1"/>
</dbReference>
<accession>A0A7W8DXL8</accession>
<evidence type="ECO:0000313" key="1">
    <source>
        <dbReference type="EMBL" id="MBB5045021.1"/>
    </source>
</evidence>
<protein>
    <submittedName>
        <fullName evidence="1">Uncharacterized protein</fullName>
    </submittedName>
</protein>
<dbReference type="EMBL" id="JACHIK010000025">
    <property type="protein sequence ID" value="MBB5045021.1"/>
    <property type="molecule type" value="Genomic_DNA"/>
</dbReference>
<keyword evidence="2" id="KW-1185">Reference proteome</keyword>
<comment type="caution">
    <text evidence="1">The sequence shown here is derived from an EMBL/GenBank/DDBJ whole genome shotgun (WGS) entry which is preliminary data.</text>
</comment>
<name>A0A7W8DXL8_9HYPH</name>